<comment type="caution">
    <text evidence="2">The sequence shown here is derived from an EMBL/GenBank/DDBJ whole genome shotgun (WGS) entry which is preliminary data.</text>
</comment>
<keyword evidence="3" id="KW-1185">Reference proteome</keyword>
<proteinExistence type="predicted"/>
<dbReference type="Proteomes" id="UP000291269">
    <property type="component" value="Unassembled WGS sequence"/>
</dbReference>
<keyword evidence="1" id="KW-1133">Transmembrane helix</keyword>
<dbReference type="OrthoDB" id="9796702at2"/>
<reference evidence="2 3" key="1">
    <citation type="journal article" date="2019" name="Gut">
        <title>Antibiotics-induced monodominance of a novel gut bacterial order.</title>
        <authorList>
            <person name="Hildebrand F."/>
            <person name="Moitinho-Silva L."/>
            <person name="Blasche S."/>
            <person name="Jahn M.T."/>
            <person name="Gossmann T.I."/>
            <person name="Heuerta-Cepas J."/>
            <person name="Hercog R."/>
            <person name="Luetge M."/>
            <person name="Bahram M."/>
            <person name="Pryszlak A."/>
            <person name="Alves R.J."/>
            <person name="Waszak S.M."/>
            <person name="Zhu A."/>
            <person name="Ye L."/>
            <person name="Costea P.I."/>
            <person name="Aalvink S."/>
            <person name="Belzer C."/>
            <person name="Forslund S.K."/>
            <person name="Sunagawa S."/>
            <person name="Hentschel U."/>
            <person name="Merten C."/>
            <person name="Patil K.R."/>
            <person name="Benes V."/>
            <person name="Bork P."/>
        </authorList>
    </citation>
    <scope>NUCLEOTIDE SEQUENCE [LARGE SCALE GENOMIC DNA]</scope>
    <source>
        <strain evidence="2 3">HDS1380</strain>
    </source>
</reference>
<organism evidence="2 3">
    <name type="scientific">Candidatus Borkfalkia ceftriaxoniphila</name>
    <dbReference type="NCBI Taxonomy" id="2508949"/>
    <lineage>
        <taxon>Bacteria</taxon>
        <taxon>Bacillati</taxon>
        <taxon>Bacillota</taxon>
        <taxon>Clostridia</taxon>
        <taxon>Christensenellales</taxon>
        <taxon>Christensenellaceae</taxon>
        <taxon>Candidatus Borkfalkia</taxon>
    </lineage>
</organism>
<evidence type="ECO:0000256" key="1">
    <source>
        <dbReference type="SAM" id="Phobius"/>
    </source>
</evidence>
<sequence>MDQEKSNRIKIIVKIVSFVLVTIALIGVVTLFLHPEHAARYSDERSVEANRIFDERENSIDVIFLGHSGVYSGISPMEIYKKYGFTSYDFSQARQLPWESLEMLKAVLKVQKPAVLVLETDQLFYDAGKNIAESFGRSLVHNFVPILKNHVAWKDWFNKGKKRERSITKGYKFSKDVKPFKGNKNWKPTDKAYKIKKSHLGPFKDICDLCKENDIPVLLLEVPSTKKWDYSKFNAVKKISEEKGLPFIDMNQILEEFGFDWETDSRDKGDHLNYSGAVKVSDYLGKYLQDTYGLVSRKGDEKYASWEEDLCKYEKMIEREVNKK</sequence>
<keyword evidence="1" id="KW-0812">Transmembrane</keyword>
<evidence type="ECO:0000313" key="3">
    <source>
        <dbReference type="Proteomes" id="UP000291269"/>
    </source>
</evidence>
<dbReference type="Gene3D" id="3.40.50.1110">
    <property type="entry name" value="SGNH hydrolase"/>
    <property type="match status" value="1"/>
</dbReference>
<evidence type="ECO:0008006" key="4">
    <source>
        <dbReference type="Google" id="ProtNLM"/>
    </source>
</evidence>
<feature type="transmembrane region" description="Helical" evidence="1">
    <location>
        <begin position="12"/>
        <end position="33"/>
    </location>
</feature>
<dbReference type="RefSeq" id="WP_129227057.1">
    <property type="nucleotide sequence ID" value="NZ_SDOZ01000004.1"/>
</dbReference>
<dbReference type="SUPFAM" id="SSF52266">
    <property type="entry name" value="SGNH hydrolase"/>
    <property type="match status" value="1"/>
</dbReference>
<gene>
    <name evidence="2" type="ORF">ESZ91_10555</name>
</gene>
<accession>A0A4Q2K550</accession>
<name>A0A4Q2K550_9FIRM</name>
<evidence type="ECO:0000313" key="2">
    <source>
        <dbReference type="EMBL" id="RXZ58088.1"/>
    </source>
</evidence>
<dbReference type="AlphaFoldDB" id="A0A4Q2K550"/>
<keyword evidence="1" id="KW-0472">Membrane</keyword>
<protein>
    <recommendedName>
        <fullName evidence="4">SGNH/GDSL hydrolase family protein</fullName>
    </recommendedName>
</protein>
<dbReference type="EMBL" id="SDOZ01000004">
    <property type="protein sequence ID" value="RXZ58088.1"/>
    <property type="molecule type" value="Genomic_DNA"/>
</dbReference>
<dbReference type="InterPro" id="IPR036514">
    <property type="entry name" value="SGNH_hydro_sf"/>
</dbReference>